<feature type="domain" description="HTH HARE-type" evidence="15">
    <location>
        <begin position="507"/>
        <end position="584"/>
    </location>
</feature>
<dbReference type="GO" id="GO:0003677">
    <property type="term" value="F:DNA binding"/>
    <property type="evidence" value="ECO:0007669"/>
    <property type="project" value="InterPro"/>
</dbReference>
<dbReference type="PROSITE" id="PS50076">
    <property type="entry name" value="DNAJ_2"/>
    <property type="match status" value="1"/>
</dbReference>
<feature type="compositionally biased region" description="Polar residues" evidence="13">
    <location>
        <begin position="1281"/>
        <end position="1305"/>
    </location>
</feature>
<dbReference type="EMBL" id="SOYY01000020">
    <property type="protein sequence ID" value="KAA0707218.1"/>
    <property type="molecule type" value="Genomic_DNA"/>
</dbReference>
<dbReference type="Gene3D" id="1.10.287.110">
    <property type="entry name" value="DnaJ domain"/>
    <property type="match status" value="1"/>
</dbReference>
<dbReference type="GO" id="GO:0016020">
    <property type="term" value="C:membrane"/>
    <property type="evidence" value="ECO:0007669"/>
    <property type="project" value="UniProtKB-SubCell"/>
</dbReference>
<feature type="region of interest" description="Disordered" evidence="13">
    <location>
        <begin position="1832"/>
        <end position="1866"/>
    </location>
</feature>
<feature type="domain" description="DEUBAD" evidence="16">
    <location>
        <begin position="746"/>
        <end position="855"/>
    </location>
</feature>
<keyword evidence="6" id="KW-0863">Zinc-finger</keyword>
<feature type="compositionally biased region" description="Pro residues" evidence="13">
    <location>
        <begin position="979"/>
        <end position="989"/>
    </location>
</feature>
<keyword evidence="7" id="KW-0862">Zinc</keyword>
<feature type="compositionally biased region" description="Acidic residues" evidence="13">
    <location>
        <begin position="1537"/>
        <end position="1548"/>
    </location>
</feature>
<evidence type="ECO:0000259" key="16">
    <source>
        <dbReference type="PROSITE" id="PS51916"/>
    </source>
</evidence>
<dbReference type="GO" id="GO:0008270">
    <property type="term" value="F:zinc ion binding"/>
    <property type="evidence" value="ECO:0007669"/>
    <property type="project" value="UniProtKB-KW"/>
</dbReference>
<protein>
    <submittedName>
        <fullName evidence="17">DnaJ-like protein subfamily C member 11</fullName>
    </submittedName>
</protein>
<name>A0A5A9ND21_9TELE</name>
<dbReference type="InterPro" id="IPR018253">
    <property type="entry name" value="DnaJ_domain_CS"/>
</dbReference>
<sequence length="2170" mass="234087">MTKELYPYIQATQEELKASYRRLCMLYHPDKHRDPELKKQAEQLFNFVHKAYEVLSDPQSRAIYDIYGKRGLEVEGWEVVERRRTPAEIREEYERLQREREERRLQQRTNPKGTISVGVDASDLFDHYEEDYEEISAGGGSGLPHIEINRMHISQSIEAPLTASDTAILSGSLSTHNGNGGGGINLALRRVTSAKGWGEVEFGAGDTHGPLIGLKIFRNLTSRCFATAQCGMQFSSRGVRPGLTTMIARHLDKNTMGYLQWRWGTQSSMNTSIVRDTKSSHFTFAAQLGIPHTFIMMSYQYKFQDDDQTKIKGSVKSGFFGTVVEYGAETKISRHSILGATVSIGVPQGVSLKIKLNRASQTYFFPIHLTDQLLPSAVFYATVGPLVFYLAIQRLVIRPYVRANQEEELEKQRESSATDIAKKKQEAETSVLLMQESVRRIIEAEESRMGLIILNAWYGKFVTDNSRKHDRARVIDVTVPLQCLVKDSKLVLTEASKAGLPGFYDPCVGEEKSLKVLENFSDAPMTPKQILHVIQTKGLKEMSGTAPLACLVTMLHSQVRGDRVKNSIFFKLPGRMSLFTLKKNALQWTKNPSAAESGDMAGTPTASTASVGAAEGAEQESCDSTETTAASGENDASVDETSSSASCSTEPPQTRLSRSSQSGRQRKKAVMMPRVVLTPLKVNGEHVPSGAAGRRREGSRGGPAPTLRTRSELGWKRTQHFKSMLGLRSGPMKRNRGGVEVDFETPGSILVNTNIRALINTRTFAAFPSHSQQQLLQLLPEVDRQIGPDGLARLSSSALNNEFFTHASQSWKERLAEGEFTHEMQVRFRQEMEKEKKVEAWKEKFFEEYHGQRSGLTREEALKLTMSDAEDVASAVPDSDTVPVAAPKRRSVGRRRREGRIRRRSRADLRRKARRTLCKTAAAPVPSAEPTESTVTTDVVPSVESPVPEATAVQTEVVLQAEIGLESPEENLSVEAAPSPVPIPTPPPASTSSTCDEPEAETEPEPETSTRLLPEVAEPAVASTSSPSSSSSSTSSSSSPSSSPSSASDRQAFAASSDSSSSSSSTAAVATDPLDDGASVITTGTAGTGTSSRESSPAASPSTASPAIQLKEQKRRPDESQTFTSFPEKRARLDERQSFRNTVDCVYSEKPQPTTEEPKVPPIRIQLSRIKPPWVKGPTYQICPRIVPPIEGSRRSGTGARTLADIKARAQQARAQREAAAAVAASSDGGGPRGSGPGGGTGIPDRSSGRRSREHPGPIEPGGGGGRRGGGGRVDVEEQESPASSHSSGTQLQPSSVDSIDQSQGSTPLTMPSPSSVSSNPSLPQSESSKTLTLSPPASDSPGFQDQVEEVCGVEEVSGCPSDKASEQTLDTPVPTPSEPESFCSHQDGRGEESSESGTTTPVCTSSSKDAVSLVPTSIPDSLPRFGAQGVDVIRSLAAASQPWEGEQNGAEHQQGTTGVIQHGSDLKFSKETLVTARNGWVENGEKHSVREGLLNEHKNGGSDADFKYELVSLPCLPGNSAEDDTGIHSDSTETASDFENETQEDESIDWHETRTDGNSLQAHNTKSQNQPVIQTSRWLSSSTLNPPQHQQPVIQAHVSNPTHAQTVIQARFPNGLPNQPVIQPQKSHTVRTPAINHAQDQTATVSSQPQAYLTQVDRDQSRNLHLNDNSNGGKMFVLTEDEPRLVSRGPSDDFVLKNSALPPIARRVQGLSRPVSSVEANNPLVTQLLQGSLSLEKVLPQPHSASKLEINRLPGAPAGNSVQPGGHPRNLVSRFRGPSETGGPIEPGGSELQHKARVSPGPSRNFGSSLPGSAPSRMACLFEEANSRSTNVQFSSQQSGVAPPGAVPVITSLPTNSSTRTSMDINPQNASVYESAVIKEHPGPQPSRGETQERPATFQQHPNNVSQALCRTKPDAPSPQHGDLCPSEVVPTVKINWRPSKPQLPQTYQQELSSITTVKNEVSLRPSCQQALTKNSPAPIRGNTSIVITKKEPHSSLDSFHGGGGAMEGLLNMEMSFARMAKKEQLKSTFVRKTDTSGSPVVSSPSSSASSLPYQLYAKLPKLQQSGISGSSSTSFSYTANVSVVDGSGFSRSLADGVLQLRPRMSINSGGGQSATLSIQAFADNAAEEVALKCSCRLKAMIMCQGCGAFCHDDCIGPSKLCVSCLVVR</sequence>
<feature type="compositionally biased region" description="Basic and acidic residues" evidence="13">
    <location>
        <begin position="1127"/>
        <end position="1138"/>
    </location>
</feature>
<keyword evidence="18" id="KW-1185">Reference proteome</keyword>
<keyword evidence="4" id="KW-0678">Repressor</keyword>
<feature type="compositionally biased region" description="Low complexity" evidence="13">
    <location>
        <begin position="929"/>
        <end position="949"/>
    </location>
</feature>
<evidence type="ECO:0000256" key="6">
    <source>
        <dbReference type="ARBA" id="ARBA00022771"/>
    </source>
</evidence>
<feature type="compositionally biased region" description="Low complexity" evidence="13">
    <location>
        <begin position="1022"/>
        <end position="1070"/>
    </location>
</feature>
<feature type="compositionally biased region" description="Low complexity" evidence="13">
    <location>
        <begin position="653"/>
        <end position="663"/>
    </location>
</feature>
<keyword evidence="8" id="KW-0805">Transcription regulation</keyword>
<evidence type="ECO:0000256" key="12">
    <source>
        <dbReference type="ARBA" id="ARBA00023242"/>
    </source>
</evidence>
<dbReference type="PROSITE" id="PS51916">
    <property type="entry name" value="DEUBAD"/>
    <property type="match status" value="1"/>
</dbReference>
<evidence type="ECO:0000313" key="18">
    <source>
        <dbReference type="Proteomes" id="UP000324632"/>
    </source>
</evidence>
<evidence type="ECO:0000259" key="15">
    <source>
        <dbReference type="PROSITE" id="PS51913"/>
    </source>
</evidence>
<dbReference type="PANTHER" id="PTHR13578:SF19">
    <property type="entry name" value="POLYCOMB GROUP PROTEIN ASXL1"/>
    <property type="match status" value="1"/>
</dbReference>
<dbReference type="InterPro" id="IPR024586">
    <property type="entry name" value="DnaJ-like_C11_C"/>
</dbReference>
<dbReference type="Proteomes" id="UP000324632">
    <property type="component" value="Chromosome 20"/>
</dbReference>
<comment type="subcellular location">
    <subcellularLocation>
        <location evidence="2">Membrane</location>
    </subcellularLocation>
    <subcellularLocation>
        <location evidence="1">Nucleus</location>
    </subcellularLocation>
</comment>
<evidence type="ECO:0000256" key="10">
    <source>
        <dbReference type="ARBA" id="ARBA00023163"/>
    </source>
</evidence>
<feature type="region of interest" description="Disordered" evidence="13">
    <location>
        <begin position="2032"/>
        <end position="2051"/>
    </location>
</feature>
<feature type="compositionally biased region" description="Gly residues" evidence="13">
    <location>
        <begin position="1228"/>
        <end position="1242"/>
    </location>
</feature>
<keyword evidence="11" id="KW-0143">Chaperone</keyword>
<feature type="compositionally biased region" description="Polar residues" evidence="13">
    <location>
        <begin position="1832"/>
        <end position="1841"/>
    </location>
</feature>
<feature type="compositionally biased region" description="Low complexity" evidence="13">
    <location>
        <begin position="2038"/>
        <end position="2051"/>
    </location>
</feature>
<dbReference type="Pfam" id="PF22774">
    <property type="entry name" value="DNAJC11_beta-barrel"/>
    <property type="match status" value="1"/>
</dbReference>
<dbReference type="InterPro" id="IPR007759">
    <property type="entry name" value="Asxl_HARE-HTH"/>
</dbReference>
<dbReference type="InterPro" id="IPR036869">
    <property type="entry name" value="J_dom_sf"/>
</dbReference>
<organism evidence="17 18">
    <name type="scientific">Triplophysa tibetana</name>
    <dbReference type="NCBI Taxonomy" id="1572043"/>
    <lineage>
        <taxon>Eukaryota</taxon>
        <taxon>Metazoa</taxon>
        <taxon>Chordata</taxon>
        <taxon>Craniata</taxon>
        <taxon>Vertebrata</taxon>
        <taxon>Euteleostomi</taxon>
        <taxon>Actinopterygii</taxon>
        <taxon>Neopterygii</taxon>
        <taxon>Teleostei</taxon>
        <taxon>Ostariophysi</taxon>
        <taxon>Cypriniformes</taxon>
        <taxon>Nemacheilidae</taxon>
        <taxon>Triplophysa</taxon>
    </lineage>
</organism>
<evidence type="ECO:0000256" key="1">
    <source>
        <dbReference type="ARBA" id="ARBA00004123"/>
    </source>
</evidence>
<feature type="compositionally biased region" description="Low complexity" evidence="13">
    <location>
        <begin position="1077"/>
        <end position="1107"/>
    </location>
</feature>
<feature type="compositionally biased region" description="Polar residues" evidence="13">
    <location>
        <begin position="639"/>
        <end position="652"/>
    </location>
</feature>
<feature type="compositionally biased region" description="Low complexity" evidence="13">
    <location>
        <begin position="1306"/>
        <end position="1329"/>
    </location>
</feature>
<keyword evidence="12" id="KW-0539">Nucleus</keyword>
<dbReference type="CDD" id="cd06257">
    <property type="entry name" value="DnaJ"/>
    <property type="match status" value="1"/>
</dbReference>
<reference evidence="17 18" key="1">
    <citation type="journal article" date="2019" name="Mol. Ecol. Resour.">
        <title>Chromosome-level genome assembly of Triplophysa tibetana, a fish adapted to the harsh high-altitude environment of the Tibetan Plateau.</title>
        <authorList>
            <person name="Yang X."/>
            <person name="Liu H."/>
            <person name="Ma Z."/>
            <person name="Zou Y."/>
            <person name="Zou M."/>
            <person name="Mao Y."/>
            <person name="Li X."/>
            <person name="Wang H."/>
            <person name="Chen T."/>
            <person name="Wang W."/>
            <person name="Yang R."/>
        </authorList>
    </citation>
    <scope>NUCLEOTIDE SEQUENCE [LARGE SCALE GENOMIC DNA]</scope>
    <source>
        <strain evidence="17">TTIB1903HZAU</strain>
        <tissue evidence="17">Muscle</tissue>
    </source>
</reference>
<dbReference type="GO" id="GO:0009887">
    <property type="term" value="P:animal organ morphogenesis"/>
    <property type="evidence" value="ECO:0007669"/>
    <property type="project" value="TreeGrafter"/>
</dbReference>
<feature type="compositionally biased region" description="Basic residues" evidence="13">
    <location>
        <begin position="887"/>
        <end position="917"/>
    </location>
</feature>
<evidence type="ECO:0000256" key="4">
    <source>
        <dbReference type="ARBA" id="ARBA00022491"/>
    </source>
</evidence>
<comment type="similarity">
    <text evidence="3">Belongs to the Asx family.</text>
</comment>
<dbReference type="GO" id="GO:0035517">
    <property type="term" value="C:PR-DUB complex"/>
    <property type="evidence" value="ECO:0007669"/>
    <property type="project" value="TreeGrafter"/>
</dbReference>
<keyword evidence="10" id="KW-0804">Transcription</keyword>
<evidence type="ECO:0000256" key="13">
    <source>
        <dbReference type="SAM" id="MobiDB-lite"/>
    </source>
</evidence>
<dbReference type="SMART" id="SM00271">
    <property type="entry name" value="DnaJ"/>
    <property type="match status" value="1"/>
</dbReference>
<feature type="compositionally biased region" description="Polar residues" evidence="13">
    <location>
        <begin position="1396"/>
        <end position="1420"/>
    </location>
</feature>
<dbReference type="InterPro" id="IPR026905">
    <property type="entry name" value="ASX-like_PHD"/>
</dbReference>
<feature type="compositionally biased region" description="Low complexity" evidence="13">
    <location>
        <begin position="1209"/>
        <end position="1227"/>
    </location>
</feature>
<feature type="region of interest" description="Disordered" evidence="13">
    <location>
        <begin position="592"/>
        <end position="708"/>
    </location>
</feature>
<dbReference type="PROSITE" id="PS51913">
    <property type="entry name" value="HTH_HARE"/>
    <property type="match status" value="1"/>
</dbReference>
<dbReference type="InterPro" id="IPR024811">
    <property type="entry name" value="ASX/ASX-like"/>
</dbReference>
<feature type="compositionally biased region" description="Gly residues" evidence="13">
    <location>
        <begin position="1260"/>
        <end position="1273"/>
    </location>
</feature>
<feature type="region of interest" description="Disordered" evidence="13">
    <location>
        <begin position="1174"/>
        <end position="1424"/>
    </location>
</feature>
<feature type="region of interest" description="Disordered" evidence="13">
    <location>
        <begin position="874"/>
        <end position="1140"/>
    </location>
</feature>
<dbReference type="GO" id="GO:0045944">
    <property type="term" value="P:positive regulation of transcription by RNA polymerase II"/>
    <property type="evidence" value="ECO:0007669"/>
    <property type="project" value="TreeGrafter"/>
</dbReference>
<evidence type="ECO:0000259" key="14">
    <source>
        <dbReference type="PROSITE" id="PS50076"/>
    </source>
</evidence>
<dbReference type="Pfam" id="PF11875">
    <property type="entry name" value="DnaJ-like_C11_C"/>
    <property type="match status" value="1"/>
</dbReference>
<evidence type="ECO:0000256" key="2">
    <source>
        <dbReference type="ARBA" id="ARBA00004370"/>
    </source>
</evidence>
<dbReference type="Pfam" id="PF00226">
    <property type="entry name" value="DnaJ"/>
    <property type="match status" value="1"/>
</dbReference>
<feature type="region of interest" description="Disordered" evidence="13">
    <location>
        <begin position="1752"/>
        <end position="1813"/>
    </location>
</feature>
<evidence type="ECO:0000313" key="17">
    <source>
        <dbReference type="EMBL" id="KAA0707218.1"/>
    </source>
</evidence>
<feature type="region of interest" description="Disordered" evidence="13">
    <location>
        <begin position="1520"/>
        <end position="1550"/>
    </location>
</feature>
<feature type="compositionally biased region" description="Polar residues" evidence="13">
    <location>
        <begin position="1853"/>
        <end position="1866"/>
    </location>
</feature>
<feature type="domain" description="J" evidence="14">
    <location>
        <begin position="1"/>
        <end position="68"/>
    </location>
</feature>
<dbReference type="InterPro" id="IPR028020">
    <property type="entry name" value="ASX_DEUBAD_dom"/>
</dbReference>
<dbReference type="PROSITE" id="PS00636">
    <property type="entry name" value="DNAJ_1"/>
    <property type="match status" value="1"/>
</dbReference>
<evidence type="ECO:0000256" key="3">
    <source>
        <dbReference type="ARBA" id="ARBA00006391"/>
    </source>
</evidence>
<evidence type="ECO:0000256" key="8">
    <source>
        <dbReference type="ARBA" id="ARBA00023015"/>
    </source>
</evidence>
<accession>A0A5A9ND21</accession>
<evidence type="ECO:0000256" key="7">
    <source>
        <dbReference type="ARBA" id="ARBA00022833"/>
    </source>
</evidence>
<evidence type="ECO:0000256" key="5">
    <source>
        <dbReference type="ARBA" id="ARBA00022723"/>
    </source>
</evidence>
<dbReference type="InterPro" id="IPR044867">
    <property type="entry name" value="DEUBAD_dom"/>
</dbReference>
<keyword evidence="5" id="KW-0479">Metal-binding</keyword>
<dbReference type="PANTHER" id="PTHR13578">
    <property type="entry name" value="ADDITIONAL SEX COMBS LIKE PROTEIN ASXL"/>
    <property type="match status" value="1"/>
</dbReference>
<dbReference type="PRINTS" id="PR00625">
    <property type="entry name" value="JDOMAIN"/>
</dbReference>
<feature type="compositionally biased region" description="Polar residues" evidence="13">
    <location>
        <begin position="1330"/>
        <end position="1344"/>
    </location>
</feature>
<evidence type="ECO:0000256" key="11">
    <source>
        <dbReference type="ARBA" id="ARBA00023186"/>
    </source>
</evidence>
<evidence type="ECO:0000256" key="9">
    <source>
        <dbReference type="ARBA" id="ARBA00023136"/>
    </source>
</evidence>
<dbReference type="Pfam" id="PF13919">
    <property type="entry name" value="ASXH"/>
    <property type="match status" value="1"/>
</dbReference>
<proteinExistence type="inferred from homology"/>
<dbReference type="SUPFAM" id="SSF46565">
    <property type="entry name" value="Chaperone J-domain"/>
    <property type="match status" value="1"/>
</dbReference>
<keyword evidence="9" id="KW-0472">Membrane</keyword>
<dbReference type="GO" id="GO:0042975">
    <property type="term" value="F:peroxisome proliferator activated receptor binding"/>
    <property type="evidence" value="ECO:0007669"/>
    <property type="project" value="TreeGrafter"/>
</dbReference>
<dbReference type="InterPro" id="IPR001623">
    <property type="entry name" value="DnaJ_domain"/>
</dbReference>
<gene>
    <name evidence="17" type="ORF">E1301_Tti002539</name>
</gene>
<dbReference type="InterPro" id="IPR055225">
    <property type="entry name" value="DNAJC11-like_beta-barrel"/>
</dbReference>
<feature type="compositionally biased region" description="Acidic residues" evidence="13">
    <location>
        <begin position="996"/>
        <end position="1006"/>
    </location>
</feature>
<dbReference type="Pfam" id="PF13922">
    <property type="entry name" value="PHD_3"/>
    <property type="match status" value="1"/>
</dbReference>
<dbReference type="GO" id="GO:0003682">
    <property type="term" value="F:chromatin binding"/>
    <property type="evidence" value="ECO:0007669"/>
    <property type="project" value="TreeGrafter"/>
</dbReference>
<comment type="caution">
    <text evidence="17">The sequence shown here is derived from an EMBL/GenBank/DDBJ whole genome shotgun (WGS) entry which is preliminary data.</text>
</comment>